<dbReference type="Pfam" id="PF00620">
    <property type="entry name" value="RhoGAP"/>
    <property type="match status" value="1"/>
</dbReference>
<feature type="compositionally biased region" description="Polar residues" evidence="4">
    <location>
        <begin position="1279"/>
        <end position="1288"/>
    </location>
</feature>
<dbReference type="SUPFAM" id="SSF50729">
    <property type="entry name" value="PH domain-like"/>
    <property type="match status" value="2"/>
</dbReference>
<reference evidence="8" key="1">
    <citation type="journal article" date="2020" name="Fungal Divers.">
        <title>Resolving the Mortierellaceae phylogeny through synthesis of multi-gene phylogenetics and phylogenomics.</title>
        <authorList>
            <person name="Vandepol N."/>
            <person name="Liber J."/>
            <person name="Desiro A."/>
            <person name="Na H."/>
            <person name="Kennedy M."/>
            <person name="Barry K."/>
            <person name="Grigoriev I.V."/>
            <person name="Miller A.N."/>
            <person name="O'Donnell K."/>
            <person name="Stajich J.E."/>
            <person name="Bonito G."/>
        </authorList>
    </citation>
    <scope>NUCLEOTIDE SEQUENCE</scope>
    <source>
        <strain evidence="8">CK1249</strain>
    </source>
</reference>
<feature type="compositionally biased region" description="Basic and acidic residues" evidence="4">
    <location>
        <begin position="1"/>
        <end position="10"/>
    </location>
</feature>
<dbReference type="InterPro" id="IPR036964">
    <property type="entry name" value="RASGEF_cat_dom_sf"/>
</dbReference>
<feature type="compositionally biased region" description="Low complexity" evidence="4">
    <location>
        <begin position="2131"/>
        <end position="2140"/>
    </location>
</feature>
<dbReference type="InterPro" id="IPR011993">
    <property type="entry name" value="PH-like_dom_sf"/>
</dbReference>
<feature type="region of interest" description="Disordered" evidence="4">
    <location>
        <begin position="2125"/>
        <end position="2155"/>
    </location>
</feature>
<feature type="compositionally biased region" description="Acidic residues" evidence="4">
    <location>
        <begin position="2501"/>
        <end position="2510"/>
    </location>
</feature>
<feature type="region of interest" description="Disordered" evidence="4">
    <location>
        <begin position="2481"/>
        <end position="2510"/>
    </location>
</feature>
<dbReference type="Gene3D" id="1.10.840.10">
    <property type="entry name" value="Ras guanine-nucleotide exchange factors catalytic domain"/>
    <property type="match status" value="1"/>
</dbReference>
<feature type="compositionally biased region" description="Low complexity" evidence="4">
    <location>
        <begin position="47"/>
        <end position="67"/>
    </location>
</feature>
<dbReference type="Gene3D" id="1.20.870.10">
    <property type="entry name" value="Son of sevenless (SoS) protein Chain: S domain 1"/>
    <property type="match status" value="2"/>
</dbReference>
<dbReference type="PANTHER" id="PTHR23176">
    <property type="entry name" value="RHO/RAC/CDC GTPASE-ACTIVATING PROTEIN"/>
    <property type="match status" value="1"/>
</dbReference>
<feature type="region of interest" description="Disordered" evidence="4">
    <location>
        <begin position="2551"/>
        <end position="2594"/>
    </location>
</feature>
<evidence type="ECO:0000259" key="7">
    <source>
        <dbReference type="PROSITE" id="PS50238"/>
    </source>
</evidence>
<dbReference type="InterPro" id="IPR050729">
    <property type="entry name" value="Rho-GAP"/>
</dbReference>
<dbReference type="InterPro" id="IPR000198">
    <property type="entry name" value="RhoGAP_dom"/>
</dbReference>
<feature type="compositionally biased region" description="Low complexity" evidence="4">
    <location>
        <begin position="1248"/>
        <end position="1259"/>
    </location>
</feature>
<name>A0A9P6IWM9_MORAP</name>
<dbReference type="InterPro" id="IPR008936">
    <property type="entry name" value="Rho_GTPase_activation_prot"/>
</dbReference>
<dbReference type="InterPro" id="IPR023578">
    <property type="entry name" value="Ras_GEF_dom_sf"/>
</dbReference>
<dbReference type="Pfam" id="PF00618">
    <property type="entry name" value="RasGEF_N"/>
    <property type="match status" value="1"/>
</dbReference>
<evidence type="ECO:0000313" key="9">
    <source>
        <dbReference type="Proteomes" id="UP000738359"/>
    </source>
</evidence>
<feature type="region of interest" description="Disordered" evidence="4">
    <location>
        <begin position="475"/>
        <end position="526"/>
    </location>
</feature>
<dbReference type="GO" id="GO:0007264">
    <property type="term" value="P:small GTPase-mediated signal transduction"/>
    <property type="evidence" value="ECO:0007669"/>
    <property type="project" value="InterPro"/>
</dbReference>
<feature type="domain" description="Rho-GAP" evidence="7">
    <location>
        <begin position="2282"/>
        <end position="2474"/>
    </location>
</feature>
<keyword evidence="9" id="KW-1185">Reference proteome</keyword>
<feature type="compositionally biased region" description="Low complexity" evidence="4">
    <location>
        <begin position="133"/>
        <end position="144"/>
    </location>
</feature>
<feature type="region of interest" description="Disordered" evidence="4">
    <location>
        <begin position="1978"/>
        <end position="2001"/>
    </location>
</feature>
<proteinExistence type="predicted"/>
<keyword evidence="3" id="KW-0175">Coiled coil</keyword>
<feature type="domain" description="N-terminal Ras-GEF" evidence="6">
    <location>
        <begin position="1428"/>
        <end position="1612"/>
    </location>
</feature>
<evidence type="ECO:0000256" key="1">
    <source>
        <dbReference type="ARBA" id="ARBA00022468"/>
    </source>
</evidence>
<evidence type="ECO:0000259" key="5">
    <source>
        <dbReference type="PROSITE" id="PS50009"/>
    </source>
</evidence>
<keyword evidence="2" id="KW-0344">Guanine-nucleotide releasing factor</keyword>
<dbReference type="Gene3D" id="1.10.555.10">
    <property type="entry name" value="Rho GTPase activation protein"/>
    <property type="match status" value="1"/>
</dbReference>
<comment type="caution">
    <text evidence="8">The sequence shown here is derived from an EMBL/GenBank/DDBJ whole genome shotgun (WGS) entry which is preliminary data.</text>
</comment>
<feature type="compositionally biased region" description="Polar residues" evidence="4">
    <location>
        <begin position="2141"/>
        <end position="2155"/>
    </location>
</feature>
<evidence type="ECO:0000256" key="2">
    <source>
        <dbReference type="PROSITE-ProRule" id="PRU00168"/>
    </source>
</evidence>
<feature type="domain" description="Ras-GEF" evidence="5">
    <location>
        <begin position="891"/>
        <end position="1175"/>
    </location>
</feature>
<feature type="compositionally biased region" description="Low complexity" evidence="4">
    <location>
        <begin position="230"/>
        <end position="253"/>
    </location>
</feature>
<dbReference type="Proteomes" id="UP000738359">
    <property type="component" value="Unassembled WGS sequence"/>
</dbReference>
<protein>
    <submittedName>
        <fullName evidence="8">Rho GTPase-activating protein</fullName>
    </submittedName>
</protein>
<evidence type="ECO:0000259" key="6">
    <source>
        <dbReference type="PROSITE" id="PS50212"/>
    </source>
</evidence>
<dbReference type="InterPro" id="IPR001895">
    <property type="entry name" value="RASGEF_cat_dom"/>
</dbReference>
<dbReference type="CDD" id="cd06224">
    <property type="entry name" value="REM"/>
    <property type="match status" value="1"/>
</dbReference>
<dbReference type="InterPro" id="IPR000651">
    <property type="entry name" value="Ras-like_Gua-exchang_fac_N"/>
</dbReference>
<dbReference type="SMART" id="SM00324">
    <property type="entry name" value="RhoGAP"/>
    <property type="match status" value="1"/>
</dbReference>
<dbReference type="Pfam" id="PF00617">
    <property type="entry name" value="RasGEF"/>
    <property type="match status" value="1"/>
</dbReference>
<dbReference type="PROSITE" id="PS50009">
    <property type="entry name" value="RASGEF_CAT"/>
    <property type="match status" value="1"/>
</dbReference>
<feature type="compositionally biased region" description="Low complexity" evidence="4">
    <location>
        <begin position="1987"/>
        <end position="1998"/>
    </location>
</feature>
<dbReference type="Gene3D" id="2.30.29.30">
    <property type="entry name" value="Pleckstrin-homology domain (PH domain)/Phosphotyrosine-binding domain (PTB)"/>
    <property type="match status" value="1"/>
</dbReference>
<evidence type="ECO:0000256" key="3">
    <source>
        <dbReference type="SAM" id="Coils"/>
    </source>
</evidence>
<dbReference type="SUPFAM" id="SSF48366">
    <property type="entry name" value="Ras GEF"/>
    <property type="match status" value="2"/>
</dbReference>
<keyword evidence="1" id="KW-0343">GTPase activation</keyword>
<accession>A0A9P6IWM9</accession>
<dbReference type="PANTHER" id="PTHR23176:SF133">
    <property type="entry name" value="GTPASE-ACTIVATING PROTEIN PAC-1"/>
    <property type="match status" value="1"/>
</dbReference>
<feature type="compositionally biased region" description="Basic and acidic residues" evidence="4">
    <location>
        <begin position="503"/>
        <end position="526"/>
    </location>
</feature>
<feature type="region of interest" description="Disordered" evidence="4">
    <location>
        <begin position="109"/>
        <end position="272"/>
    </location>
</feature>
<feature type="region of interest" description="Disordered" evidence="4">
    <location>
        <begin position="1240"/>
        <end position="1259"/>
    </location>
</feature>
<feature type="compositionally biased region" description="Low complexity" evidence="4">
    <location>
        <begin position="2551"/>
        <end position="2568"/>
    </location>
</feature>
<gene>
    <name evidence="8" type="primary">BEM2</name>
    <name evidence="8" type="ORF">BGZ70_001265</name>
</gene>
<dbReference type="SMART" id="SM00233">
    <property type="entry name" value="PH"/>
    <property type="match status" value="2"/>
</dbReference>
<dbReference type="EMBL" id="JAAAHY010001273">
    <property type="protein sequence ID" value="KAF9950687.1"/>
    <property type="molecule type" value="Genomic_DNA"/>
</dbReference>
<feature type="region of interest" description="Disordered" evidence="4">
    <location>
        <begin position="1277"/>
        <end position="1314"/>
    </location>
</feature>
<dbReference type="InterPro" id="IPR001849">
    <property type="entry name" value="PH_domain"/>
</dbReference>
<feature type="compositionally biased region" description="Basic residues" evidence="4">
    <location>
        <begin position="2584"/>
        <end position="2594"/>
    </location>
</feature>
<feature type="compositionally biased region" description="Polar residues" evidence="4">
    <location>
        <begin position="255"/>
        <end position="272"/>
    </location>
</feature>
<dbReference type="PROSITE" id="PS50238">
    <property type="entry name" value="RHOGAP"/>
    <property type="match status" value="1"/>
</dbReference>
<feature type="region of interest" description="Disordered" evidence="4">
    <location>
        <begin position="1"/>
        <end position="84"/>
    </location>
</feature>
<sequence length="2594" mass="285099">MSNHAKKEASAKNSASLANLRASAADQSEATPRKTVSHEGFQKAPLASNASSSSGFSSSSGSAATSNHTRTATPASAEGHGAGGSVSAFSYLKAKLFGSVADASTSITSSARDLLQPKKNAETVKGAQDSSTRAGAGRAPGEPASPLPSTDSSGALASRTVTDDTDPNYGAMMTHAGAQSHPHPNQQQQPYPQPRFFSRTLPSRRQPQPEPLQFAQGKPAKAGSSTDPGLLSASDGRSPSSSNSHSTLLLPSPRSALNQTTDQSHGQRMSQRRISTISLTSSQKHLSTGSIIYQEGFLNKKGELLSGETGHGWKVYKVLLKSSKLYFYKPLAAEDRPRFQDPKDHQRRHQLQLSPDSSLRSVAHVLQHSSSSGMASPRLSITSECGMVLSASKFESSTRTLLFEGNAKSLSQGAQAMAPPVSKYIYGECFTEIDRSTMQFKKHVALLLFEDSVIICKRKWIRYTSTKVKDAIKFSSSNTQEKSDSPDLVPGRRQPSFSGVSHKSNDSRGSEGDPRPRTSFDRPSEKQRGYFTKWKHEATYPLSQVEALDMASPVPTASTTFYPFAAPASVAMGSPSAIGRNPRDSDASSIYAAVSMPTYNHQTTSTLELVITSSIDGKEYTHRLLFLPPSQEVRHQWYSKFNRVKELYQAQSRTTSNGRVSAESLALNPGSKDALYSPTSPRGFSDPNKFVLNTQKMNRARAFCETTAHPELTLLLDDATGKEKLTGASINGLVHELVHNNLAGSHSGLVYIFAATYQLFTTTLHVLKELKRCVNLRSGSMSKDATDEMSRRVETLLREMVKGFNGKIEDRAILEEVRATTKLVLQEGLKWAAADRIMKDVDAKLQDQVQSPPVPIRESSAQAIMPSVESTVDLSNVLITGLTPALFLRLEPSQFAEQVLRYHSDQLTRVGGFSALLNNPVFLLRQYPTAANMQHLQSPLVFSMYSPHFLTVLITHHILIATQSVQSTSRRPGLLTQWIRTAQCSRAIGDMAGFIAIAIGICSPGVVRLQQSWKHVPLELRLEVAQIWVPLLIKMDMVTDDLQELAVSSFDLKASLNTIIDASLEGMNVSVPCISNIKQSVDQLDRAMPSFIQSTPVPLLSVDKLEHIHAILCRARKSLPAQMPPARIALSSVANGYLQQYFGHLASISQTLHDQYHASELSNDAFESSLACEPHFNGQYLDYHYKNRKMTGSFIPLMFPEVGPQYRLFPLQLLLTLENTGNTNRKSSFDDMHPFESIATKETHGTQPPGSATLTTGSTGAAGPIAYADSLATHHGATHLTSTNSSPYPKSRKRTYSFPPSRISPRGSQSGAAGGVQQMINMINPHLDTVARESLHHYEEAEQNEVLQAMRSVAGVGCTIISLEGGNLILKAKEESLETLVKAVILEEEEAQQLQLQQQQQAPSEPLKPIAISQSSNRNSLLVLNGARPVVVKAGTLEMLIHVLVMGLEGQSGKYMDEKGDLIPWTSRQLVLDQEAFMDSFFATYRSFCTSARLLDQLVIMFTFADESRTRESHIPSGLDIFSGSLQTALSGPGRTGAGLGDHSLFNWKKILAMQVLVLKALEHWLTAYYFDFMDDLVLKGKLAFALKSMCAQAESQKLLMDEALRIEARTLDERLKSIKRLAVQQSMRPINATHLRSHTLETFFGVPPLKEPPLEDVWSADQILKQLNSAVLAHFLSVRTHEWFMLFEVLESQSADPLGWYLPRSSTSAVGEEDIVITGIHSTLYAIRKQGALGTNWSGQQLISSLPICLQSLCRLHHVIRGWVISQIAAPNITFDIRLCRVQKMLNVILRSRSAMDQFGAGPKSPRLNNPERPNLGGVPSFVETAVVSALVSPESRAYSRLWLEVVKGRRGALETLDDVLRVHQEHEPVIPSSSNNKLVSGDLVPALGWLIERMLETCCYVRDMSYESPLLINFDKRHYLYDLVHVFTRRQEQLSELTDSVTVSPLVAWLGLSTGPGSSLQMKAVREAAQREIAAQRNTSTGQLSASSAGSSGRSPSPRPVKVFARLVAMQQEKIKRDQKEYEKLDRQIKDTQGRIQRAQQEQAKTLEKQIKLEQSRSRVKNQLLKSTLMRAMRPISLAITNSWSSATTTVSNATALGSAISGKVMGGNAAGQGLSPVDFGMSHHHHLQQQQQQQQQQGMMDSQTPQSYQPHAQTARMSMAGSVHSATTTLTGTTQKPALVINLINSTCSVAYTYTKRDFVFKIVTEEGGQSLLQALDYEDMLKWIKVMNEAAAEATAKRRTLLDHDESLKNALETAAQVDEMPLAVENERKGRNSVFGVELRHLMSDGNIPLIVEKCIAEIEKRGLEEVGIYRVPGAMSSINKLRLCFNSGSHEVDLDSDEWKDINVVAGALKQFLRELPEAVMTNALYDALIAASALEDYDERLMTMKDLIRTLPPHNYLLLKRVIEHLERVTDYEEINHMYATNLAIVFGPTLLRPGGSSANSFATSMKNLGHQQNIVRNMILQYHWLFDVEDEEQGDAVEDENGVSASASAAAAEAEDGDVYEDEEGLGEFPEILEDSDEDEYEEERTLEDDRIMMLTAAPLVAGAASTSSSSATSTSTGVVADRKDADSEQGQKAAKAQRRKTIVFG</sequence>
<dbReference type="GO" id="GO:0005737">
    <property type="term" value="C:cytoplasm"/>
    <property type="evidence" value="ECO:0007669"/>
    <property type="project" value="TreeGrafter"/>
</dbReference>
<organism evidence="8 9">
    <name type="scientific">Mortierella alpina</name>
    <name type="common">Oleaginous fungus</name>
    <name type="synonym">Mortierella renispora</name>
    <dbReference type="NCBI Taxonomy" id="64518"/>
    <lineage>
        <taxon>Eukaryota</taxon>
        <taxon>Fungi</taxon>
        <taxon>Fungi incertae sedis</taxon>
        <taxon>Mucoromycota</taxon>
        <taxon>Mortierellomycotina</taxon>
        <taxon>Mortierellomycetes</taxon>
        <taxon>Mortierellales</taxon>
        <taxon>Mortierellaceae</taxon>
        <taxon>Mortierella</taxon>
    </lineage>
</organism>
<feature type="domain" description="N-terminal Ras-GEF" evidence="6">
    <location>
        <begin position="721"/>
        <end position="846"/>
    </location>
</feature>
<evidence type="ECO:0000256" key="4">
    <source>
        <dbReference type="SAM" id="MobiDB-lite"/>
    </source>
</evidence>
<evidence type="ECO:0000313" key="8">
    <source>
        <dbReference type="EMBL" id="KAF9950687.1"/>
    </source>
</evidence>
<dbReference type="PROSITE" id="PS50212">
    <property type="entry name" value="RASGEF_NTER"/>
    <property type="match status" value="2"/>
</dbReference>
<dbReference type="SUPFAM" id="SSF48350">
    <property type="entry name" value="GTPase activation domain, GAP"/>
    <property type="match status" value="1"/>
</dbReference>
<dbReference type="GO" id="GO:0005096">
    <property type="term" value="F:GTPase activator activity"/>
    <property type="evidence" value="ECO:0007669"/>
    <property type="project" value="UniProtKB-KW"/>
</dbReference>
<feature type="coiled-coil region" evidence="3">
    <location>
        <begin position="2010"/>
        <end position="2059"/>
    </location>
</feature>
<dbReference type="GO" id="GO:0005085">
    <property type="term" value="F:guanyl-nucleotide exchange factor activity"/>
    <property type="evidence" value="ECO:0007669"/>
    <property type="project" value="UniProtKB-KW"/>
</dbReference>
<dbReference type="OrthoDB" id="79452at2759"/>
<feature type="compositionally biased region" description="Low complexity" evidence="4">
    <location>
        <begin position="11"/>
        <end position="25"/>
    </location>
</feature>